<organism evidence="6 7">
    <name type="scientific">Pontibacillus halophilus JSM 076056 = DSM 19796</name>
    <dbReference type="NCBI Taxonomy" id="1385510"/>
    <lineage>
        <taxon>Bacteria</taxon>
        <taxon>Bacillati</taxon>
        <taxon>Bacillota</taxon>
        <taxon>Bacilli</taxon>
        <taxon>Bacillales</taxon>
        <taxon>Bacillaceae</taxon>
        <taxon>Pontibacillus</taxon>
    </lineage>
</organism>
<name>A0A0A5GPP1_9BACI</name>
<keyword evidence="7" id="KW-1185">Reference proteome</keyword>
<dbReference type="AlphaFoldDB" id="A0A0A5GPP1"/>
<keyword evidence="1" id="KW-0547">Nucleotide-binding</keyword>
<dbReference type="Pfam" id="PF04851">
    <property type="entry name" value="ResIII"/>
    <property type="match status" value="1"/>
</dbReference>
<dbReference type="InterPro" id="IPR027417">
    <property type="entry name" value="P-loop_NTPase"/>
</dbReference>
<feature type="domain" description="Helicase ATP-binding" evidence="4">
    <location>
        <begin position="130"/>
        <end position="282"/>
    </location>
</feature>
<sequence>MTIQPPQSISPHLAGKLLVKRNWPFEESLLEEGLQADWLSEQSAITNKWHSSICHRCGTKKRSHFYKWPCPNCGEKCVYCRSCVKLGRLSSCDKLLTYHGAVLQWKHHQKPCMWEGKLTRAQQQAADAIVNAVRTQSSILVWAVCGAGKTEMLFPGIAEAIQTGKRVCLATPRADVVRELLPRLRLAFPHVDIVGRYGGSEERDEGAQFVVATTHQLFHYRSAFDVMIIDEVDAFPYHADPSLPRVTSLSKQPSCATIYLTATPREDLKQASQRKNLPTVFVPIRFHGHPLPVPTCTYIGRLSNKLQQYRIPNPIKEWIEQKQANERRILLFAPTVTTATHVANELSVPYVHAEHDQRKEVVQQFRNREVRMIVTTTILERGVTFPSIDVAVLDAGHRVFDEAALVQIAGRAGRSADDPSGNVVFFHDGFSLAMDRSIRSIRAMNKKAATFR</sequence>
<dbReference type="GO" id="GO:0016787">
    <property type="term" value="F:hydrolase activity"/>
    <property type="evidence" value="ECO:0007669"/>
    <property type="project" value="InterPro"/>
</dbReference>
<dbReference type="EMBL" id="AVPE01000001">
    <property type="protein sequence ID" value="KGX93944.1"/>
    <property type="molecule type" value="Genomic_DNA"/>
</dbReference>
<dbReference type="SUPFAM" id="SSF52540">
    <property type="entry name" value="P-loop containing nucleoside triphosphate hydrolases"/>
    <property type="match status" value="1"/>
</dbReference>
<dbReference type="Pfam" id="PF00271">
    <property type="entry name" value="Helicase_C"/>
    <property type="match status" value="1"/>
</dbReference>
<evidence type="ECO:0000256" key="2">
    <source>
        <dbReference type="ARBA" id="ARBA00022840"/>
    </source>
</evidence>
<dbReference type="InterPro" id="IPR014001">
    <property type="entry name" value="Helicase_ATP-bd"/>
</dbReference>
<dbReference type="Gene3D" id="3.40.50.300">
    <property type="entry name" value="P-loop containing nucleotide triphosphate hydrolases"/>
    <property type="match status" value="2"/>
</dbReference>
<dbReference type="eggNOG" id="COG4098">
    <property type="taxonomic scope" value="Bacteria"/>
</dbReference>
<accession>A0A0A5GPP1</accession>
<evidence type="ECO:0000256" key="1">
    <source>
        <dbReference type="ARBA" id="ARBA00022741"/>
    </source>
</evidence>
<dbReference type="PANTHER" id="PTHR30580:SF1">
    <property type="entry name" value="COMF OPERON PROTEIN 1"/>
    <property type="match status" value="1"/>
</dbReference>
<gene>
    <name evidence="6" type="ORF">N781_01840</name>
</gene>
<feature type="domain" description="Helicase C-terminal" evidence="5">
    <location>
        <begin position="314"/>
        <end position="452"/>
    </location>
</feature>
<evidence type="ECO:0000259" key="5">
    <source>
        <dbReference type="PROSITE" id="PS51194"/>
    </source>
</evidence>
<protein>
    <submittedName>
        <fullName evidence="6">Competence protein ComF</fullName>
    </submittedName>
</protein>
<dbReference type="PANTHER" id="PTHR30580">
    <property type="entry name" value="PRIMOSOMAL PROTEIN N"/>
    <property type="match status" value="1"/>
</dbReference>
<proteinExistence type="predicted"/>
<dbReference type="GO" id="GO:0006270">
    <property type="term" value="P:DNA replication initiation"/>
    <property type="evidence" value="ECO:0007669"/>
    <property type="project" value="TreeGrafter"/>
</dbReference>
<dbReference type="InterPro" id="IPR006935">
    <property type="entry name" value="Helicase/UvrB_N"/>
</dbReference>
<dbReference type="SMART" id="SM00490">
    <property type="entry name" value="HELICc"/>
    <property type="match status" value="1"/>
</dbReference>
<dbReference type="GO" id="GO:0006302">
    <property type="term" value="P:double-strand break repair"/>
    <property type="evidence" value="ECO:0007669"/>
    <property type="project" value="TreeGrafter"/>
</dbReference>
<evidence type="ECO:0000256" key="3">
    <source>
        <dbReference type="ARBA" id="ARBA00023125"/>
    </source>
</evidence>
<dbReference type="InterPro" id="IPR001650">
    <property type="entry name" value="Helicase_C-like"/>
</dbReference>
<evidence type="ECO:0000313" key="6">
    <source>
        <dbReference type="EMBL" id="KGX93944.1"/>
    </source>
</evidence>
<dbReference type="GO" id="GO:0003677">
    <property type="term" value="F:DNA binding"/>
    <property type="evidence" value="ECO:0007669"/>
    <property type="project" value="UniProtKB-KW"/>
</dbReference>
<keyword evidence="2" id="KW-0067">ATP-binding</keyword>
<evidence type="ECO:0000313" key="7">
    <source>
        <dbReference type="Proteomes" id="UP000030528"/>
    </source>
</evidence>
<dbReference type="PROSITE" id="PS51194">
    <property type="entry name" value="HELICASE_CTER"/>
    <property type="match status" value="1"/>
</dbReference>
<dbReference type="GO" id="GO:0043138">
    <property type="term" value="F:3'-5' DNA helicase activity"/>
    <property type="evidence" value="ECO:0007669"/>
    <property type="project" value="TreeGrafter"/>
</dbReference>
<dbReference type="SMART" id="SM00487">
    <property type="entry name" value="DEXDc"/>
    <property type="match status" value="1"/>
</dbReference>
<dbReference type="RefSeq" id="WP_026798942.1">
    <property type="nucleotide sequence ID" value="NZ_AULI01000001.1"/>
</dbReference>
<keyword evidence="3" id="KW-0238">DNA-binding</keyword>
<dbReference type="Proteomes" id="UP000030528">
    <property type="component" value="Unassembled WGS sequence"/>
</dbReference>
<dbReference type="STRING" id="1385510.GCA_000425205_00113"/>
<evidence type="ECO:0000259" key="4">
    <source>
        <dbReference type="PROSITE" id="PS51192"/>
    </source>
</evidence>
<dbReference type="PROSITE" id="PS51192">
    <property type="entry name" value="HELICASE_ATP_BIND_1"/>
    <property type="match status" value="1"/>
</dbReference>
<dbReference type="GO" id="GO:0005524">
    <property type="term" value="F:ATP binding"/>
    <property type="evidence" value="ECO:0007669"/>
    <property type="project" value="UniProtKB-KW"/>
</dbReference>
<comment type="caution">
    <text evidence="6">The sequence shown here is derived from an EMBL/GenBank/DDBJ whole genome shotgun (WGS) entry which is preliminary data.</text>
</comment>
<reference evidence="6 7" key="1">
    <citation type="submission" date="2013-08" db="EMBL/GenBank/DDBJ databases">
        <authorList>
            <person name="Huang J."/>
            <person name="Wang G."/>
        </authorList>
    </citation>
    <scope>NUCLEOTIDE SEQUENCE [LARGE SCALE GENOMIC DNA]</scope>
    <source>
        <strain evidence="6 7">JSM 076056</strain>
    </source>
</reference>
<dbReference type="GO" id="GO:0006310">
    <property type="term" value="P:DNA recombination"/>
    <property type="evidence" value="ECO:0007669"/>
    <property type="project" value="TreeGrafter"/>
</dbReference>